<name>A0A1F5Z8F8_9BACT</name>
<dbReference type="Proteomes" id="UP000176854">
    <property type="component" value="Unassembled WGS sequence"/>
</dbReference>
<sequence length="424" mass="48557">MQIPETGTFLDEPSRQYREILNPDNLNEFISGFSTSEFICQERGFAPHFFHHPDYPQDQVMLGYLWAPGFGGGAGKWLEVRVDASNNPNPGMFNIRESFVVSLEVPCAADHPVVNQFLWDMNETWHRWLDKSRQRGQIHPTAKMYQKAETHDEGLVYINGPEEDDSGLSLIFEDTWIQKKYNPRLRDGLTRPAYAGQVASRLAHLAATVPEYLTIFMDKEVPRLGRLLEKRLKTKSAPWTVDTVKKLGGQIVSAQWVRPDEGTEPHEYIIENAQIPIAEANYSLTLVSIDHEDDMGGLWPGRYLIALFFPDQIASVFGQNQQRFQKRLADLQDIFNHQYKSRAELAVFILTPEPDTTQFVEIEITSGIDPKTRKSVVGWVLDVNELTMSRLLKQGISKSRMLEMIIDKVRTFHPLLEELVRASK</sequence>
<evidence type="ECO:0000313" key="2">
    <source>
        <dbReference type="Proteomes" id="UP000176854"/>
    </source>
</evidence>
<organism evidence="1 2">
    <name type="scientific">Candidatus Gottesmanbacteria bacterium RBG_16_43_7</name>
    <dbReference type="NCBI Taxonomy" id="1798373"/>
    <lineage>
        <taxon>Bacteria</taxon>
        <taxon>Candidatus Gottesmaniibacteriota</taxon>
    </lineage>
</organism>
<protein>
    <submittedName>
        <fullName evidence="1">Uncharacterized protein</fullName>
    </submittedName>
</protein>
<dbReference type="EMBL" id="MFJC01000066">
    <property type="protein sequence ID" value="OGG08457.1"/>
    <property type="molecule type" value="Genomic_DNA"/>
</dbReference>
<comment type="caution">
    <text evidence="1">The sequence shown here is derived from an EMBL/GenBank/DDBJ whole genome shotgun (WGS) entry which is preliminary data.</text>
</comment>
<gene>
    <name evidence="1" type="ORF">A2154_04765</name>
</gene>
<accession>A0A1F5Z8F8</accession>
<evidence type="ECO:0000313" key="1">
    <source>
        <dbReference type="EMBL" id="OGG08457.1"/>
    </source>
</evidence>
<proteinExistence type="predicted"/>
<dbReference type="AlphaFoldDB" id="A0A1F5Z8F8"/>
<reference evidence="1 2" key="1">
    <citation type="journal article" date="2016" name="Nat. Commun.">
        <title>Thousands of microbial genomes shed light on interconnected biogeochemical processes in an aquifer system.</title>
        <authorList>
            <person name="Anantharaman K."/>
            <person name="Brown C.T."/>
            <person name="Hug L.A."/>
            <person name="Sharon I."/>
            <person name="Castelle C.J."/>
            <person name="Probst A.J."/>
            <person name="Thomas B.C."/>
            <person name="Singh A."/>
            <person name="Wilkins M.J."/>
            <person name="Karaoz U."/>
            <person name="Brodie E.L."/>
            <person name="Williams K.H."/>
            <person name="Hubbard S.S."/>
            <person name="Banfield J.F."/>
        </authorList>
    </citation>
    <scope>NUCLEOTIDE SEQUENCE [LARGE SCALE GENOMIC DNA]</scope>
</reference>